<sequence length="122" mass="14429">MSHLLSSFRATKIEFIYGPRHTLFAIIIKSSVQFYSVLFSKNSSHYWSVVVRISNKFITDLKRMAEVDIKMTEYDELGKLLKLRKEKDALIPKIIDKRKKVRAKRKSRKVLLKKWILNISDD</sequence>
<proteinExistence type="predicted"/>
<gene>
    <name evidence="1" type="ORF">GJU39_20965</name>
</gene>
<dbReference type="EMBL" id="WKKH01000058">
    <property type="protein sequence ID" value="MRX78554.1"/>
    <property type="molecule type" value="Genomic_DNA"/>
</dbReference>
<accession>A0A7K0G5A2</accession>
<name>A0A7K0G5A2_9SPHI</name>
<organism evidence="1 2">
    <name type="scientific">Pedobacter petrophilus</name>
    <dbReference type="NCBI Taxonomy" id="1908241"/>
    <lineage>
        <taxon>Bacteria</taxon>
        <taxon>Pseudomonadati</taxon>
        <taxon>Bacteroidota</taxon>
        <taxon>Sphingobacteriia</taxon>
        <taxon>Sphingobacteriales</taxon>
        <taxon>Sphingobacteriaceae</taxon>
        <taxon>Pedobacter</taxon>
    </lineage>
</organism>
<reference evidence="1 2" key="1">
    <citation type="submission" date="2019-11" db="EMBL/GenBank/DDBJ databases">
        <title>Pedobacter petrophilus genome.</title>
        <authorList>
            <person name="Feldbauer M.J."/>
            <person name="Newman J.D."/>
        </authorList>
    </citation>
    <scope>NUCLEOTIDE SEQUENCE [LARGE SCALE GENOMIC DNA]</scope>
    <source>
        <strain evidence="1 2">LMG 29686</strain>
    </source>
</reference>
<protein>
    <submittedName>
        <fullName evidence="1">Uncharacterized protein</fullName>
    </submittedName>
</protein>
<comment type="caution">
    <text evidence="1">The sequence shown here is derived from an EMBL/GenBank/DDBJ whole genome shotgun (WGS) entry which is preliminary data.</text>
</comment>
<keyword evidence="2" id="KW-1185">Reference proteome</keyword>
<dbReference type="Proteomes" id="UP000487757">
    <property type="component" value="Unassembled WGS sequence"/>
</dbReference>
<evidence type="ECO:0000313" key="1">
    <source>
        <dbReference type="EMBL" id="MRX78554.1"/>
    </source>
</evidence>
<dbReference type="AlphaFoldDB" id="A0A7K0G5A2"/>
<evidence type="ECO:0000313" key="2">
    <source>
        <dbReference type="Proteomes" id="UP000487757"/>
    </source>
</evidence>
<dbReference type="OrthoDB" id="9998577at2"/>
<dbReference type="RefSeq" id="WP_154282958.1">
    <property type="nucleotide sequence ID" value="NZ_WKKH01000058.1"/>
</dbReference>